<dbReference type="Proteomes" id="UP001163336">
    <property type="component" value="Chromosome"/>
</dbReference>
<feature type="signal peptide" evidence="2">
    <location>
        <begin position="1"/>
        <end position="19"/>
    </location>
</feature>
<feature type="chain" id="PRO_5046140499" description="Lipoprotein" evidence="2">
    <location>
        <begin position="20"/>
        <end position="101"/>
    </location>
</feature>
<gene>
    <name evidence="3" type="ORF">MasN3_25720</name>
</gene>
<evidence type="ECO:0000313" key="4">
    <source>
        <dbReference type="Proteomes" id="UP001163336"/>
    </source>
</evidence>
<feature type="compositionally biased region" description="Low complexity" evidence="1">
    <location>
        <begin position="46"/>
        <end position="58"/>
    </location>
</feature>
<proteinExistence type="predicted"/>
<reference evidence="3" key="1">
    <citation type="submission" date="2022-11" db="EMBL/GenBank/DDBJ databases">
        <title>Isolation and characterization of PLA-degrading bacterium Massilia sp. from Antarctic soil.</title>
        <authorList>
            <person name="Sato K."/>
            <person name="Gomez-Fuentes C."/>
            <person name="Ahmad S.A."/>
            <person name="Zulkharnain A."/>
        </authorList>
    </citation>
    <scope>NUCLEOTIDE SEQUENCE</scope>
    <source>
        <strain evidence="3">N-3</strain>
    </source>
</reference>
<keyword evidence="2" id="KW-0732">Signal</keyword>
<evidence type="ECO:0000256" key="1">
    <source>
        <dbReference type="SAM" id="MobiDB-lite"/>
    </source>
</evidence>
<accession>A0ABM8C782</accession>
<evidence type="ECO:0000256" key="2">
    <source>
        <dbReference type="SAM" id="SignalP"/>
    </source>
</evidence>
<evidence type="ECO:0000313" key="3">
    <source>
        <dbReference type="EMBL" id="BDT59078.1"/>
    </source>
</evidence>
<sequence>MNTTPDASRCLLAALTALALGGCGAPHGGPAAVDAARSGPFYGLEAASGGNTAGSATGHSDEDAMCAMHRDMDAAPVQRDMHGLSPDQRRERMEEMRRHCR</sequence>
<evidence type="ECO:0008006" key="5">
    <source>
        <dbReference type="Google" id="ProtNLM"/>
    </source>
</evidence>
<feature type="region of interest" description="Disordered" evidence="1">
    <location>
        <begin position="43"/>
        <end position="62"/>
    </location>
</feature>
<dbReference type="EMBL" id="AP026966">
    <property type="protein sequence ID" value="BDT59078.1"/>
    <property type="molecule type" value="Genomic_DNA"/>
</dbReference>
<keyword evidence="4" id="KW-1185">Reference proteome</keyword>
<name>A0ABM8C782_9BURK</name>
<feature type="region of interest" description="Disordered" evidence="1">
    <location>
        <begin position="74"/>
        <end position="101"/>
    </location>
</feature>
<dbReference type="RefSeq" id="WP_281907620.1">
    <property type="nucleotide sequence ID" value="NZ_AP026966.1"/>
</dbReference>
<protein>
    <recommendedName>
        <fullName evidence="5">Lipoprotein</fullName>
    </recommendedName>
</protein>
<organism evidence="3 4">
    <name type="scientific">Massilia varians</name>
    <dbReference type="NCBI Taxonomy" id="457921"/>
    <lineage>
        <taxon>Bacteria</taxon>
        <taxon>Pseudomonadati</taxon>
        <taxon>Pseudomonadota</taxon>
        <taxon>Betaproteobacteria</taxon>
        <taxon>Burkholderiales</taxon>
        <taxon>Oxalobacteraceae</taxon>
        <taxon>Telluria group</taxon>
        <taxon>Massilia</taxon>
    </lineage>
</organism>